<feature type="compositionally biased region" description="Basic and acidic residues" evidence="1">
    <location>
        <begin position="51"/>
        <end position="61"/>
    </location>
</feature>
<proteinExistence type="predicted"/>
<feature type="region of interest" description="Disordered" evidence="1">
    <location>
        <begin position="15"/>
        <end position="64"/>
    </location>
</feature>
<dbReference type="GeneID" id="27903613"/>
<accession>M3CYP5</accession>
<evidence type="ECO:0000313" key="3">
    <source>
        <dbReference type="Proteomes" id="UP000016931"/>
    </source>
</evidence>
<dbReference type="OrthoDB" id="2120024at2759"/>
<feature type="compositionally biased region" description="Low complexity" evidence="1">
    <location>
        <begin position="26"/>
        <end position="47"/>
    </location>
</feature>
<evidence type="ECO:0000313" key="2">
    <source>
        <dbReference type="EMBL" id="EMF09779.1"/>
    </source>
</evidence>
<sequence>MFRPSLQRTLWSWPAPRPSSRLFSSQSLPLRAQQQPAPYQAPDQTQALPTTEKRNPHREVYKQGGMGRPVARNFLIAMATFQVLYWTWLKLESIEIKQEKLEELKGLEGEVKSLTGFKGK</sequence>
<evidence type="ECO:0000256" key="1">
    <source>
        <dbReference type="SAM" id="MobiDB-lite"/>
    </source>
</evidence>
<dbReference type="OMA" id="WGWSKLE"/>
<gene>
    <name evidence="2" type="ORF">SEPMUDRAFT_150923</name>
</gene>
<dbReference type="Proteomes" id="UP000016931">
    <property type="component" value="Unassembled WGS sequence"/>
</dbReference>
<dbReference type="AlphaFoldDB" id="M3CYP5"/>
<organism evidence="2 3">
    <name type="scientific">Sphaerulina musiva (strain SO2202)</name>
    <name type="common">Poplar stem canker fungus</name>
    <name type="synonym">Septoria musiva</name>
    <dbReference type="NCBI Taxonomy" id="692275"/>
    <lineage>
        <taxon>Eukaryota</taxon>
        <taxon>Fungi</taxon>
        <taxon>Dikarya</taxon>
        <taxon>Ascomycota</taxon>
        <taxon>Pezizomycotina</taxon>
        <taxon>Dothideomycetes</taxon>
        <taxon>Dothideomycetidae</taxon>
        <taxon>Mycosphaerellales</taxon>
        <taxon>Mycosphaerellaceae</taxon>
        <taxon>Sphaerulina</taxon>
    </lineage>
</organism>
<keyword evidence="3" id="KW-1185">Reference proteome</keyword>
<dbReference type="eggNOG" id="ENOG502R17R">
    <property type="taxonomic scope" value="Eukaryota"/>
</dbReference>
<dbReference type="RefSeq" id="XP_016757900.1">
    <property type="nucleotide sequence ID" value="XM_016906476.1"/>
</dbReference>
<dbReference type="EMBL" id="KB456268">
    <property type="protein sequence ID" value="EMF09779.1"/>
    <property type="molecule type" value="Genomic_DNA"/>
</dbReference>
<dbReference type="HOGENOM" id="CLU_137473_1_0_1"/>
<name>M3CYP5_SPHMS</name>
<reference evidence="2 3" key="1">
    <citation type="journal article" date="2012" name="PLoS Pathog.">
        <title>Diverse lifestyles and strategies of plant pathogenesis encoded in the genomes of eighteen Dothideomycetes fungi.</title>
        <authorList>
            <person name="Ohm R.A."/>
            <person name="Feau N."/>
            <person name="Henrissat B."/>
            <person name="Schoch C.L."/>
            <person name="Horwitz B.A."/>
            <person name="Barry K.W."/>
            <person name="Condon B.J."/>
            <person name="Copeland A.C."/>
            <person name="Dhillon B."/>
            <person name="Glaser F."/>
            <person name="Hesse C.N."/>
            <person name="Kosti I."/>
            <person name="LaButti K."/>
            <person name="Lindquist E.A."/>
            <person name="Lucas S."/>
            <person name="Salamov A.A."/>
            <person name="Bradshaw R.E."/>
            <person name="Ciuffetti L."/>
            <person name="Hamelin R.C."/>
            <person name="Kema G.H.J."/>
            <person name="Lawrence C."/>
            <person name="Scott J.A."/>
            <person name="Spatafora J.W."/>
            <person name="Turgeon B.G."/>
            <person name="de Wit P.J.G.M."/>
            <person name="Zhong S."/>
            <person name="Goodwin S.B."/>
            <person name="Grigoriev I.V."/>
        </authorList>
    </citation>
    <scope>NUCLEOTIDE SEQUENCE [LARGE SCALE GENOMIC DNA]</scope>
    <source>
        <strain evidence="2 3">SO2202</strain>
    </source>
</reference>
<protein>
    <submittedName>
        <fullName evidence="2">Uncharacterized protein</fullName>
    </submittedName>
</protein>